<evidence type="ECO:0000313" key="5">
    <source>
        <dbReference type="EMBL" id="RAK13908.1"/>
    </source>
</evidence>
<evidence type="ECO:0000256" key="1">
    <source>
        <dbReference type="ARBA" id="ARBA00004418"/>
    </source>
</evidence>
<comment type="caution">
    <text evidence="5">The sequence shown here is derived from an EMBL/GenBank/DDBJ whole genome shotgun (WGS) entry which is preliminary data.</text>
</comment>
<dbReference type="RefSeq" id="WP_009507310.1">
    <property type="nucleotide sequence ID" value="NZ_LIGK01000032.1"/>
</dbReference>
<keyword evidence="3" id="KW-0574">Periplasm</keyword>
<feature type="signal peptide" evidence="4">
    <location>
        <begin position="1"/>
        <end position="23"/>
    </location>
</feature>
<comment type="subcellular location">
    <subcellularLocation>
        <location evidence="1">Periplasm</location>
    </subcellularLocation>
</comment>
<keyword evidence="2 4" id="KW-0732">Signal</keyword>
<dbReference type="GO" id="GO:0055085">
    <property type="term" value="P:transmembrane transport"/>
    <property type="evidence" value="ECO:0007669"/>
    <property type="project" value="InterPro"/>
</dbReference>
<dbReference type="Gene3D" id="3.40.190.170">
    <property type="entry name" value="Bacterial extracellular solute-binding protein, family 7"/>
    <property type="match status" value="1"/>
</dbReference>
<organism evidence="5 6">
    <name type="scientific">Salipiger aestuarii</name>
    <dbReference type="NCBI Taxonomy" id="568098"/>
    <lineage>
        <taxon>Bacteria</taxon>
        <taxon>Pseudomonadati</taxon>
        <taxon>Pseudomonadota</taxon>
        <taxon>Alphaproteobacteria</taxon>
        <taxon>Rhodobacterales</taxon>
        <taxon>Roseobacteraceae</taxon>
        <taxon>Salipiger</taxon>
    </lineage>
</organism>
<keyword evidence="6" id="KW-1185">Reference proteome</keyword>
<protein>
    <submittedName>
        <fullName evidence="5">TRAP-type C4-dicarboxylate transport system substrate-binding protein</fullName>
    </submittedName>
</protein>
<dbReference type="Pfam" id="PF03480">
    <property type="entry name" value="DctP"/>
    <property type="match status" value="1"/>
</dbReference>
<feature type="chain" id="PRO_5016419986" evidence="4">
    <location>
        <begin position="24"/>
        <end position="338"/>
    </location>
</feature>
<dbReference type="NCBIfam" id="NF037995">
    <property type="entry name" value="TRAP_S1"/>
    <property type="match status" value="1"/>
</dbReference>
<dbReference type="InterPro" id="IPR018389">
    <property type="entry name" value="DctP_fam"/>
</dbReference>
<sequence length="338" mass="36968">MKNLTTQLCVAALTTAFATEAMATEWNVSLWGKRRAFTEHVHKLAELVEEKTDGEFTMNISYGGLSKNTENLDGISIFAFEMAQFCAGYHPDKNRAITVLELPFMGVNTLEEEVAVAQAVYDNPAVAKEMEQWGARLLMPTPMPQYNLVGTGEPRDTLASFDGMRVRATGGIGRAFEAVGAVPTSMTASEVYQAMEAGVIDTASFAQHAHLSFGTINEADWWTANLNPGTVNCPVVVNIDAYEALSDAEREALESSVEPAIAHYLDNYGELLARWDSVLDEKGVQKVMISDEELAKFKETAGDPIHTAWIEEMAAQGLPAQELYDLVQDTLAETRASN</sequence>
<dbReference type="OrthoDB" id="7818209at2"/>
<dbReference type="PANTHER" id="PTHR33376:SF5">
    <property type="entry name" value="EXTRACYTOPLASMIC SOLUTE RECEPTOR PROTEIN"/>
    <property type="match status" value="1"/>
</dbReference>
<dbReference type="InterPro" id="IPR038404">
    <property type="entry name" value="TRAP_DctP_sf"/>
</dbReference>
<evidence type="ECO:0000256" key="4">
    <source>
        <dbReference type="SAM" id="SignalP"/>
    </source>
</evidence>
<proteinExistence type="predicted"/>
<evidence type="ECO:0000256" key="3">
    <source>
        <dbReference type="ARBA" id="ARBA00022764"/>
    </source>
</evidence>
<dbReference type="AlphaFoldDB" id="A0A327XY54"/>
<evidence type="ECO:0000313" key="6">
    <source>
        <dbReference type="Proteomes" id="UP000249165"/>
    </source>
</evidence>
<dbReference type="Proteomes" id="UP000249165">
    <property type="component" value="Unassembled WGS sequence"/>
</dbReference>
<accession>A0A327XY54</accession>
<name>A0A327XY54_9RHOB</name>
<dbReference type="PANTHER" id="PTHR33376">
    <property type="match status" value="1"/>
</dbReference>
<gene>
    <name evidence="5" type="ORF">ATI53_10322</name>
</gene>
<evidence type="ECO:0000256" key="2">
    <source>
        <dbReference type="ARBA" id="ARBA00022729"/>
    </source>
</evidence>
<dbReference type="GO" id="GO:0042597">
    <property type="term" value="C:periplasmic space"/>
    <property type="evidence" value="ECO:0007669"/>
    <property type="project" value="UniProtKB-SubCell"/>
</dbReference>
<reference evidence="5 6" key="1">
    <citation type="submission" date="2018-06" db="EMBL/GenBank/DDBJ databases">
        <title>Genomic Encyclopedia of Archaeal and Bacterial Type Strains, Phase II (KMG-II): from individual species to whole genera.</title>
        <authorList>
            <person name="Goeker M."/>
        </authorList>
    </citation>
    <scope>NUCLEOTIDE SEQUENCE [LARGE SCALE GENOMIC DNA]</scope>
    <source>
        <strain evidence="5 6">DSM 22011</strain>
    </source>
</reference>
<dbReference type="EMBL" id="QLMG01000032">
    <property type="protein sequence ID" value="RAK13908.1"/>
    <property type="molecule type" value="Genomic_DNA"/>
</dbReference>